<protein>
    <submittedName>
        <fullName evidence="5">Reverse transcriptase domain-containing protein</fullName>
    </submittedName>
</protein>
<evidence type="ECO:0000256" key="1">
    <source>
        <dbReference type="SAM" id="MobiDB-lite"/>
    </source>
</evidence>
<dbReference type="PROSITE" id="PS50878">
    <property type="entry name" value="RT_POL"/>
    <property type="match status" value="1"/>
</dbReference>
<reference evidence="5" key="2">
    <citation type="submission" date="2019-09" db="UniProtKB">
        <authorList>
            <consortium name="WormBaseParasite"/>
        </authorList>
    </citation>
    <scope>IDENTIFICATION</scope>
</reference>
<dbReference type="WBParaSite" id="HPBE_0000183301-mRNA-1">
    <property type="protein sequence ID" value="HPBE_0000183301-mRNA-1"/>
    <property type="gene ID" value="HPBE_0000183301"/>
</dbReference>
<feature type="region of interest" description="Disordered" evidence="1">
    <location>
        <begin position="1"/>
        <end position="22"/>
    </location>
</feature>
<dbReference type="AlphaFoldDB" id="A0A183F6P1"/>
<organism evidence="4 5">
    <name type="scientific">Heligmosomoides polygyrus</name>
    <name type="common">Parasitic roundworm</name>
    <dbReference type="NCBI Taxonomy" id="6339"/>
    <lineage>
        <taxon>Eukaryota</taxon>
        <taxon>Metazoa</taxon>
        <taxon>Ecdysozoa</taxon>
        <taxon>Nematoda</taxon>
        <taxon>Chromadorea</taxon>
        <taxon>Rhabditida</taxon>
        <taxon>Rhabditina</taxon>
        <taxon>Rhabditomorpha</taxon>
        <taxon>Strongyloidea</taxon>
        <taxon>Heligmosomidae</taxon>
        <taxon>Heligmosomoides</taxon>
    </lineage>
</organism>
<accession>A0A3P7TK65</accession>
<name>A0A183F6P1_HELPZ</name>
<proteinExistence type="predicted"/>
<feature type="domain" description="Reverse transcriptase" evidence="2">
    <location>
        <begin position="1"/>
        <end position="152"/>
    </location>
</feature>
<sequence length="154" mass="16688">MSKHTVRYVGHQNGKSVKSAPLENRNGLMQGDTLSPLLFCLAIAPISDWLHRNVTPFRLRTQTGSGPGVDDSLTIGHIFYMDDLKVYTTSRSHLLKAKDGIQLVAKQLGLRMNPDKCAVESLNGPAGSGETDIGEIPLLGANSLYKYLGTHSSP</sequence>
<evidence type="ECO:0000313" key="4">
    <source>
        <dbReference type="Proteomes" id="UP000050761"/>
    </source>
</evidence>
<dbReference type="EMBL" id="UZAH01002293">
    <property type="protein sequence ID" value="VDO21611.1"/>
    <property type="molecule type" value="Genomic_DNA"/>
</dbReference>
<evidence type="ECO:0000313" key="5">
    <source>
        <dbReference type="WBParaSite" id="HPBE_0000183301-mRNA-1"/>
    </source>
</evidence>
<accession>A0A183F6P1</accession>
<gene>
    <name evidence="3" type="ORF">HPBE_LOCUS1834</name>
</gene>
<reference evidence="3 4" key="1">
    <citation type="submission" date="2018-11" db="EMBL/GenBank/DDBJ databases">
        <authorList>
            <consortium name="Pathogen Informatics"/>
        </authorList>
    </citation>
    <scope>NUCLEOTIDE SEQUENCE [LARGE SCALE GENOMIC DNA]</scope>
</reference>
<dbReference type="Proteomes" id="UP000050761">
    <property type="component" value="Unassembled WGS sequence"/>
</dbReference>
<dbReference type="InterPro" id="IPR000477">
    <property type="entry name" value="RT_dom"/>
</dbReference>
<dbReference type="Pfam" id="PF00078">
    <property type="entry name" value="RVT_1"/>
    <property type="match status" value="1"/>
</dbReference>
<dbReference type="SUPFAM" id="SSF56672">
    <property type="entry name" value="DNA/RNA polymerases"/>
    <property type="match status" value="1"/>
</dbReference>
<keyword evidence="4" id="KW-1185">Reference proteome</keyword>
<dbReference type="OrthoDB" id="2194416at2759"/>
<dbReference type="InterPro" id="IPR043502">
    <property type="entry name" value="DNA/RNA_pol_sf"/>
</dbReference>
<evidence type="ECO:0000313" key="3">
    <source>
        <dbReference type="EMBL" id="VDO21611.1"/>
    </source>
</evidence>
<evidence type="ECO:0000259" key="2">
    <source>
        <dbReference type="PROSITE" id="PS50878"/>
    </source>
</evidence>